<gene>
    <name evidence="12" type="ORF">BJ684DRAFT_4885</name>
</gene>
<evidence type="ECO:0000256" key="9">
    <source>
        <dbReference type="PROSITE-ProRule" id="PRU00282"/>
    </source>
</evidence>
<feature type="transmembrane region" description="Helical" evidence="11">
    <location>
        <begin position="57"/>
        <end position="75"/>
    </location>
</feature>
<evidence type="ECO:0000256" key="10">
    <source>
        <dbReference type="RuleBase" id="RU000488"/>
    </source>
</evidence>
<evidence type="ECO:0000256" key="3">
    <source>
        <dbReference type="ARBA" id="ARBA00022448"/>
    </source>
</evidence>
<comment type="similarity">
    <text evidence="2 10">Belongs to the mitochondrial carrier (TC 2.A.29) family.</text>
</comment>
<evidence type="ECO:0000313" key="13">
    <source>
        <dbReference type="Proteomes" id="UP000267251"/>
    </source>
</evidence>
<dbReference type="Proteomes" id="UP000267251">
    <property type="component" value="Unassembled WGS sequence"/>
</dbReference>
<dbReference type="Pfam" id="PF00153">
    <property type="entry name" value="Mito_carr"/>
    <property type="match status" value="1"/>
</dbReference>
<dbReference type="GO" id="GO:0015227">
    <property type="term" value="F:O-acyl-L-carnitine transmembrane transporter activity"/>
    <property type="evidence" value="ECO:0007669"/>
    <property type="project" value="TreeGrafter"/>
</dbReference>
<comment type="subcellular location">
    <subcellularLocation>
        <location evidence="1">Mitochondrion membrane</location>
        <topology evidence="1">Multi-pass membrane protein</topology>
    </subcellularLocation>
</comment>
<feature type="repeat" description="Solcar" evidence="9">
    <location>
        <begin position="2"/>
        <end position="81"/>
    </location>
</feature>
<evidence type="ECO:0000256" key="5">
    <source>
        <dbReference type="ARBA" id="ARBA00022737"/>
    </source>
</evidence>
<feature type="non-terminal residue" evidence="12">
    <location>
        <position position="103"/>
    </location>
</feature>
<evidence type="ECO:0000256" key="11">
    <source>
        <dbReference type="SAM" id="Phobius"/>
    </source>
</evidence>
<dbReference type="EMBL" id="KZ988590">
    <property type="protein sequence ID" value="RKP11898.1"/>
    <property type="molecule type" value="Genomic_DNA"/>
</dbReference>
<keyword evidence="7" id="KW-0496">Mitochondrion</keyword>
<keyword evidence="8 9" id="KW-0472">Membrane</keyword>
<accession>A0A4P9XZI5</accession>
<name>A0A4P9XZI5_9FUNG</name>
<evidence type="ECO:0000256" key="4">
    <source>
        <dbReference type="ARBA" id="ARBA00022692"/>
    </source>
</evidence>
<dbReference type="OrthoDB" id="14252at2759"/>
<dbReference type="GO" id="GO:0031966">
    <property type="term" value="C:mitochondrial membrane"/>
    <property type="evidence" value="ECO:0007669"/>
    <property type="project" value="UniProtKB-SubCell"/>
</dbReference>
<evidence type="ECO:0000256" key="1">
    <source>
        <dbReference type="ARBA" id="ARBA00004225"/>
    </source>
</evidence>
<evidence type="ECO:0000256" key="8">
    <source>
        <dbReference type="ARBA" id="ARBA00023136"/>
    </source>
</evidence>
<protein>
    <submittedName>
        <fullName evidence="12">Mitochondrial carrier domain-containing protein</fullName>
    </submittedName>
</protein>
<reference evidence="13" key="1">
    <citation type="journal article" date="2018" name="Nat. Microbiol.">
        <title>Leveraging single-cell genomics to expand the fungal tree of life.</title>
        <authorList>
            <person name="Ahrendt S.R."/>
            <person name="Quandt C.A."/>
            <person name="Ciobanu D."/>
            <person name="Clum A."/>
            <person name="Salamov A."/>
            <person name="Andreopoulos B."/>
            <person name="Cheng J.F."/>
            <person name="Woyke T."/>
            <person name="Pelin A."/>
            <person name="Henrissat B."/>
            <person name="Reynolds N.K."/>
            <person name="Benny G.L."/>
            <person name="Smith M.E."/>
            <person name="James T.Y."/>
            <person name="Grigoriev I.V."/>
        </authorList>
    </citation>
    <scope>NUCLEOTIDE SEQUENCE [LARGE SCALE GENOMIC DNA]</scope>
</reference>
<dbReference type="Gene3D" id="1.50.40.10">
    <property type="entry name" value="Mitochondrial carrier domain"/>
    <property type="match status" value="1"/>
</dbReference>
<keyword evidence="13" id="KW-1185">Reference proteome</keyword>
<evidence type="ECO:0000313" key="12">
    <source>
        <dbReference type="EMBL" id="RKP11898.1"/>
    </source>
</evidence>
<sequence>VKSFISGGFGGMCLVAAGHPLDLIKVRLQTSTTYSGTVDCFRQTVAKDGVRGLYRGMLAPLVGITPVYAMCFWGYDMGQRLARWGTGKKAGDKLTTAEMCFTG</sequence>
<dbReference type="InterPro" id="IPR018108">
    <property type="entry name" value="MCP_transmembrane"/>
</dbReference>
<keyword evidence="5" id="KW-0677">Repeat</keyword>
<dbReference type="InterPro" id="IPR050567">
    <property type="entry name" value="Mitochondrial_Carrier"/>
</dbReference>
<dbReference type="GO" id="GO:1902603">
    <property type="term" value="P:carnitine transmembrane transport"/>
    <property type="evidence" value="ECO:0007669"/>
    <property type="project" value="TreeGrafter"/>
</dbReference>
<dbReference type="PANTHER" id="PTHR45624:SF4">
    <property type="entry name" value="CONGESTED-LIKE TRACHEA PROTEIN-RELATED"/>
    <property type="match status" value="1"/>
</dbReference>
<dbReference type="PANTHER" id="PTHR45624">
    <property type="entry name" value="MITOCHONDRIAL BASIC AMINO ACIDS TRANSPORTER-RELATED"/>
    <property type="match status" value="1"/>
</dbReference>
<evidence type="ECO:0000256" key="7">
    <source>
        <dbReference type="ARBA" id="ARBA00023128"/>
    </source>
</evidence>
<evidence type="ECO:0000256" key="6">
    <source>
        <dbReference type="ARBA" id="ARBA00022989"/>
    </source>
</evidence>
<evidence type="ECO:0000256" key="2">
    <source>
        <dbReference type="ARBA" id="ARBA00006375"/>
    </source>
</evidence>
<dbReference type="InterPro" id="IPR023395">
    <property type="entry name" value="MCP_dom_sf"/>
</dbReference>
<feature type="non-terminal residue" evidence="12">
    <location>
        <position position="1"/>
    </location>
</feature>
<keyword evidence="4 9" id="KW-0812">Transmembrane</keyword>
<keyword evidence="6 11" id="KW-1133">Transmembrane helix</keyword>
<dbReference type="AlphaFoldDB" id="A0A4P9XZI5"/>
<proteinExistence type="inferred from homology"/>
<organism evidence="12 13">
    <name type="scientific">Piptocephalis cylindrospora</name>
    <dbReference type="NCBI Taxonomy" id="1907219"/>
    <lineage>
        <taxon>Eukaryota</taxon>
        <taxon>Fungi</taxon>
        <taxon>Fungi incertae sedis</taxon>
        <taxon>Zoopagomycota</taxon>
        <taxon>Zoopagomycotina</taxon>
        <taxon>Zoopagomycetes</taxon>
        <taxon>Zoopagales</taxon>
        <taxon>Piptocephalidaceae</taxon>
        <taxon>Piptocephalis</taxon>
    </lineage>
</organism>
<dbReference type="GO" id="GO:0006839">
    <property type="term" value="P:mitochondrial transport"/>
    <property type="evidence" value="ECO:0007669"/>
    <property type="project" value="TreeGrafter"/>
</dbReference>
<keyword evidence="3 10" id="KW-0813">Transport</keyword>
<dbReference type="SUPFAM" id="SSF103506">
    <property type="entry name" value="Mitochondrial carrier"/>
    <property type="match status" value="1"/>
</dbReference>
<dbReference type="PROSITE" id="PS50920">
    <property type="entry name" value="SOLCAR"/>
    <property type="match status" value="1"/>
</dbReference>